<comment type="caution">
    <text evidence="1">The sequence shown here is derived from an EMBL/GenBank/DDBJ whole genome shotgun (WGS) entry which is preliminary data.</text>
</comment>
<gene>
    <name evidence="1" type="ORF">SteCoe_4934</name>
</gene>
<evidence type="ECO:0000313" key="1">
    <source>
        <dbReference type="EMBL" id="OMJ92378.1"/>
    </source>
</evidence>
<keyword evidence="2" id="KW-1185">Reference proteome</keyword>
<reference evidence="1 2" key="1">
    <citation type="submission" date="2016-11" db="EMBL/GenBank/DDBJ databases">
        <title>The macronuclear genome of Stentor coeruleus: a giant cell with tiny introns.</title>
        <authorList>
            <person name="Slabodnick M."/>
            <person name="Ruby J.G."/>
            <person name="Reiff S.B."/>
            <person name="Swart E.C."/>
            <person name="Gosai S."/>
            <person name="Prabakaran S."/>
            <person name="Witkowska E."/>
            <person name="Larue G.E."/>
            <person name="Fisher S."/>
            <person name="Freeman R.M."/>
            <person name="Gunawardena J."/>
            <person name="Chu W."/>
            <person name="Stover N.A."/>
            <person name="Gregory B.D."/>
            <person name="Nowacki M."/>
            <person name="Derisi J."/>
            <person name="Roy S.W."/>
            <person name="Marshall W.F."/>
            <person name="Sood P."/>
        </authorList>
    </citation>
    <scope>NUCLEOTIDE SEQUENCE [LARGE SCALE GENOMIC DNA]</scope>
    <source>
        <strain evidence="1">WM001</strain>
    </source>
</reference>
<accession>A0A1R2CTQ4</accession>
<protein>
    <submittedName>
        <fullName evidence="1">Uncharacterized protein</fullName>
    </submittedName>
</protein>
<proteinExistence type="predicted"/>
<name>A0A1R2CTQ4_9CILI</name>
<dbReference type="Proteomes" id="UP000187209">
    <property type="component" value="Unassembled WGS sequence"/>
</dbReference>
<evidence type="ECO:0000313" key="2">
    <source>
        <dbReference type="Proteomes" id="UP000187209"/>
    </source>
</evidence>
<dbReference type="EMBL" id="MPUH01000063">
    <property type="protein sequence ID" value="OMJ92378.1"/>
    <property type="molecule type" value="Genomic_DNA"/>
</dbReference>
<sequence length="186" mass="21176">MSRLIFPDSSKTEWIAWKKIGKRSVGIENSKFRWTSEKLTDYSSTLPFISISPLNIVSKPLKTTRKSCPRPFNQELLIELPPFSGSIKTRNIANLFSRSKNQGHEISNKFINTNSELVPKANFNVKPKSKSKNTSKRKIRYFLKGISNKNNKLEGIIGTKLLNEQESGILKTSESPRKSQYNGEIN</sequence>
<dbReference type="AlphaFoldDB" id="A0A1R2CTQ4"/>
<organism evidence="1 2">
    <name type="scientific">Stentor coeruleus</name>
    <dbReference type="NCBI Taxonomy" id="5963"/>
    <lineage>
        <taxon>Eukaryota</taxon>
        <taxon>Sar</taxon>
        <taxon>Alveolata</taxon>
        <taxon>Ciliophora</taxon>
        <taxon>Postciliodesmatophora</taxon>
        <taxon>Heterotrichea</taxon>
        <taxon>Heterotrichida</taxon>
        <taxon>Stentoridae</taxon>
        <taxon>Stentor</taxon>
    </lineage>
</organism>